<reference evidence="9 10" key="1">
    <citation type="submission" date="2017-03" db="EMBL/GenBank/DDBJ databases">
        <authorList>
            <person name="Afonso C.L."/>
            <person name="Miller P.J."/>
            <person name="Scott M.A."/>
            <person name="Spackman E."/>
            <person name="Goraichik I."/>
            <person name="Dimitrov K.M."/>
            <person name="Suarez D.L."/>
            <person name="Swayne D.E."/>
        </authorList>
    </citation>
    <scope>NUCLEOTIDE SEQUENCE [LARGE SCALE GENOMIC DNA]</scope>
    <source>
        <strain evidence="9 10">CECT 7066</strain>
    </source>
</reference>
<dbReference type="EMBL" id="FWFV01000013">
    <property type="protein sequence ID" value="SLN66497.1"/>
    <property type="molecule type" value="Genomic_DNA"/>
</dbReference>
<evidence type="ECO:0000256" key="1">
    <source>
        <dbReference type="ARBA" id="ARBA00004141"/>
    </source>
</evidence>
<evidence type="ECO:0000256" key="4">
    <source>
        <dbReference type="ARBA" id="ARBA00022989"/>
    </source>
</evidence>
<keyword evidence="6 7" id="KW-0472">Membrane</keyword>
<comment type="cofactor">
    <cofactor evidence="7">
        <name>FMN</name>
        <dbReference type="ChEBI" id="CHEBI:58210"/>
    </cofactor>
    <text evidence="7">Binds 1 FMN per subunit.</text>
</comment>
<dbReference type="OrthoDB" id="9788328at2"/>
<name>A0A1Y5TLM5_9RHOB</name>
<evidence type="ECO:0000256" key="6">
    <source>
        <dbReference type="ARBA" id="ARBA00023136"/>
    </source>
</evidence>
<keyword evidence="7" id="KW-0479">Metal-binding</keyword>
<dbReference type="PANTHER" id="PTHR36964:SF1">
    <property type="entry name" value="PROTEIN-METHIONINE-SULFOXIDE REDUCTASE HEME-BINDING SUBUNIT MSRQ"/>
    <property type="match status" value="1"/>
</dbReference>
<feature type="transmembrane region" description="Helical" evidence="7">
    <location>
        <begin position="54"/>
        <end position="71"/>
    </location>
</feature>
<comment type="cofactor">
    <cofactor evidence="7">
        <name>heme b</name>
        <dbReference type="ChEBI" id="CHEBI:60344"/>
    </cofactor>
    <text evidence="7">Binds 1 heme b (iron(II)-protoporphyrin IX) group per subunit.</text>
</comment>
<proteinExistence type="inferred from homology"/>
<feature type="transmembrane region" description="Helical" evidence="7">
    <location>
        <begin position="121"/>
        <end position="140"/>
    </location>
</feature>
<dbReference type="GO" id="GO:0030091">
    <property type="term" value="P:protein repair"/>
    <property type="evidence" value="ECO:0007669"/>
    <property type="project" value="UniProtKB-UniRule"/>
</dbReference>
<evidence type="ECO:0000313" key="9">
    <source>
        <dbReference type="EMBL" id="SLN66497.1"/>
    </source>
</evidence>
<feature type="transmembrane region" description="Helical" evidence="7">
    <location>
        <begin position="14"/>
        <end position="34"/>
    </location>
</feature>
<dbReference type="PANTHER" id="PTHR36964">
    <property type="entry name" value="PROTEIN-METHIONINE-SULFOXIDE REDUCTASE HEME-BINDING SUBUNIT MSRQ"/>
    <property type="match status" value="1"/>
</dbReference>
<keyword evidence="7" id="KW-0285">Flavoprotein</keyword>
<keyword evidence="7" id="KW-0288">FMN</keyword>
<dbReference type="GO" id="GO:0010181">
    <property type="term" value="F:FMN binding"/>
    <property type="evidence" value="ECO:0007669"/>
    <property type="project" value="UniProtKB-UniRule"/>
</dbReference>
<comment type="subunit">
    <text evidence="7">Heterodimer of a catalytic subunit (MsrP) and a heme-binding subunit (MsrQ).</text>
</comment>
<keyword evidence="2 7" id="KW-0813">Transport</keyword>
<dbReference type="InterPro" id="IPR013130">
    <property type="entry name" value="Fe3_Rdtase_TM_dom"/>
</dbReference>
<dbReference type="GO" id="GO:0016679">
    <property type="term" value="F:oxidoreductase activity, acting on diphenols and related substances as donors"/>
    <property type="evidence" value="ECO:0007669"/>
    <property type="project" value="TreeGrafter"/>
</dbReference>
<comment type="similarity">
    <text evidence="7">Belongs to the MsrQ family.</text>
</comment>
<dbReference type="STRING" id="315423.SAMN04488020_1142"/>
<feature type="transmembrane region" description="Helical" evidence="7">
    <location>
        <begin position="83"/>
        <end position="101"/>
    </location>
</feature>
<dbReference type="HAMAP" id="MF_01207">
    <property type="entry name" value="MsrQ"/>
    <property type="match status" value="1"/>
</dbReference>
<evidence type="ECO:0000256" key="7">
    <source>
        <dbReference type="HAMAP-Rule" id="MF_01207"/>
    </source>
</evidence>
<gene>
    <name evidence="9" type="primary">yedZ</name>
    <name evidence="7" type="synonym">msrQ</name>
    <name evidence="9" type="ORF">PAM7066_03324</name>
</gene>
<dbReference type="NCBIfam" id="NF003833">
    <property type="entry name" value="PRK05419.1-5"/>
    <property type="match status" value="1"/>
</dbReference>
<evidence type="ECO:0000256" key="2">
    <source>
        <dbReference type="ARBA" id="ARBA00022448"/>
    </source>
</evidence>
<sequence>MSRTQRVNAAIRKVPSWLIYFACALLPLWYFYLALTGGLGVEPINGLELALGDLAMKALVLVLAITPFRKWTGLNLVPHRRAIGVIAFFYVLCHLLTWAVLDVQSPARMWADIVKRPYITIGMAAFVLLLPVAITSNNLSIRRLGPMRWRRLHMLTYVICALGAVHYVMVQKVWEIEPLVYLAIVLGLLATRIPSIRREFAG</sequence>
<dbReference type="AlphaFoldDB" id="A0A1Y5TLM5"/>
<dbReference type="RefSeq" id="WP_085855292.1">
    <property type="nucleotide sequence ID" value="NZ_FOPF01000014.1"/>
</dbReference>
<keyword evidence="10" id="KW-1185">Reference proteome</keyword>
<feature type="domain" description="Ferric oxidoreductase" evidence="8">
    <location>
        <begin position="52"/>
        <end position="163"/>
    </location>
</feature>
<dbReference type="GO" id="GO:0020037">
    <property type="term" value="F:heme binding"/>
    <property type="evidence" value="ECO:0007669"/>
    <property type="project" value="UniProtKB-UniRule"/>
</dbReference>
<accession>A0A1Y5TLM5</accession>
<comment type="function">
    <text evidence="7">Part of the MsrPQ system that repairs oxidized periplasmic proteins containing methionine sulfoxide residues (Met-O), using respiratory chain electrons. Thus protects these proteins from oxidative-stress damage caused by reactive species of oxygen and chlorine generated by the host defense mechanisms. MsrPQ is essential for the maintenance of envelope integrity under bleach stress, rescuing a wide series of structurally unrelated periplasmic proteins from methionine oxidation. MsrQ provides electrons for reduction to the reductase catalytic subunit MsrP, using the quinone pool of the respiratory chain.</text>
</comment>
<dbReference type="Pfam" id="PF01794">
    <property type="entry name" value="Ferric_reduct"/>
    <property type="match status" value="1"/>
</dbReference>
<dbReference type="InterPro" id="IPR022837">
    <property type="entry name" value="MsrQ-like"/>
</dbReference>
<organism evidence="9 10">
    <name type="scientific">Palleronia marisminoris</name>
    <dbReference type="NCBI Taxonomy" id="315423"/>
    <lineage>
        <taxon>Bacteria</taxon>
        <taxon>Pseudomonadati</taxon>
        <taxon>Pseudomonadota</taxon>
        <taxon>Alphaproteobacteria</taxon>
        <taxon>Rhodobacterales</taxon>
        <taxon>Roseobacteraceae</taxon>
        <taxon>Palleronia</taxon>
    </lineage>
</organism>
<evidence type="ECO:0000256" key="5">
    <source>
        <dbReference type="ARBA" id="ARBA00023004"/>
    </source>
</evidence>
<feature type="transmembrane region" description="Helical" evidence="7">
    <location>
        <begin position="176"/>
        <end position="193"/>
    </location>
</feature>
<protein>
    <recommendedName>
        <fullName evidence="7">Protein-methionine-sulfoxide reductase heme-binding subunit MsrQ</fullName>
    </recommendedName>
    <alternativeName>
        <fullName evidence="7">Flavocytochrome MsrQ</fullName>
    </alternativeName>
</protein>
<dbReference type="GO" id="GO:0005886">
    <property type="term" value="C:plasma membrane"/>
    <property type="evidence" value="ECO:0007669"/>
    <property type="project" value="UniProtKB-SubCell"/>
</dbReference>
<dbReference type="Proteomes" id="UP000193870">
    <property type="component" value="Unassembled WGS sequence"/>
</dbReference>
<keyword evidence="3 7" id="KW-0812">Transmembrane</keyword>
<evidence type="ECO:0000259" key="8">
    <source>
        <dbReference type="Pfam" id="PF01794"/>
    </source>
</evidence>
<keyword evidence="5 7" id="KW-0408">Iron</keyword>
<evidence type="ECO:0000256" key="3">
    <source>
        <dbReference type="ARBA" id="ARBA00022692"/>
    </source>
</evidence>
<dbReference type="GO" id="GO:0046872">
    <property type="term" value="F:metal ion binding"/>
    <property type="evidence" value="ECO:0007669"/>
    <property type="project" value="UniProtKB-KW"/>
</dbReference>
<comment type="subcellular location">
    <subcellularLocation>
        <location evidence="7">Cell membrane</location>
        <topology evidence="7">Multi-pass membrane protein</topology>
    </subcellularLocation>
    <subcellularLocation>
        <location evidence="1">Membrane</location>
        <topology evidence="1">Multi-pass membrane protein</topology>
    </subcellularLocation>
</comment>
<keyword evidence="4 7" id="KW-1133">Transmembrane helix</keyword>
<keyword evidence="7" id="KW-0349">Heme</keyword>
<dbReference type="GO" id="GO:0009055">
    <property type="term" value="F:electron transfer activity"/>
    <property type="evidence" value="ECO:0007669"/>
    <property type="project" value="UniProtKB-UniRule"/>
</dbReference>
<evidence type="ECO:0000313" key="10">
    <source>
        <dbReference type="Proteomes" id="UP000193870"/>
    </source>
</evidence>
<feature type="transmembrane region" description="Helical" evidence="7">
    <location>
        <begin position="152"/>
        <end position="170"/>
    </location>
</feature>
<keyword evidence="7" id="KW-0249">Electron transport</keyword>
<keyword evidence="7" id="KW-1003">Cell membrane</keyword>